<evidence type="ECO:0000256" key="10">
    <source>
        <dbReference type="PROSITE-ProRule" id="PRU00470"/>
    </source>
</evidence>
<evidence type="ECO:0000256" key="7">
    <source>
        <dbReference type="ARBA" id="ARBA00023163"/>
    </source>
</evidence>
<keyword evidence="2" id="KW-0479">Metal-binding</keyword>
<keyword evidence="14" id="KW-1185">Reference proteome</keyword>
<sequence>MNSFSVMEWNAKWDWETLVMFSSKGTESPTKLQLTDWGSIGDGEIDAGSFHLSGGSGGCGSNGGNGPSVKSSMSASTNSSSKDEMKTSHFTFEAVEDFPRDFSKKEELAGADLSGTSPPLETSVGSGESLIGLKLGKRTYFENNCPGNNNKTTSLSAIPVASAMTAKKIKSSCRSAPTPRCQVEGCNLDLSSSKDYHRKHRVCESHSKSPQVAVGGLERRFCQQCSRFHSLSEFDDKKRSCRRRLSDHNARRRKPQQEAFHFNSTGPSFYDGRQQNFVLNNAPRLHSRPATDSTSKNTPSSKFTLTNGYALKPEKAGNTDGQPHSLGLHLPHTICMPSHDSGTLISFQGTTADVNSQGSSESRFPCTLDPASNIHRALSLLSNTSWGSCEPKSLDHPMHVTHTSIPQHVMHTVPQGLPLASSEYWRAELQSTDVHAHTMGANSYTSSHLQETELFKTPFEAGFFSNPLN</sequence>
<evidence type="ECO:0000259" key="12">
    <source>
        <dbReference type="PROSITE" id="PS51141"/>
    </source>
</evidence>
<proteinExistence type="predicted"/>
<evidence type="ECO:0000256" key="4">
    <source>
        <dbReference type="ARBA" id="ARBA00022833"/>
    </source>
</evidence>
<dbReference type="InterPro" id="IPR036893">
    <property type="entry name" value="SBP_sf"/>
</dbReference>
<dbReference type="SUPFAM" id="SSF103612">
    <property type="entry name" value="SBT domain"/>
    <property type="match status" value="1"/>
</dbReference>
<dbReference type="EMBL" id="CAUOFW020001391">
    <property type="protein sequence ID" value="CAK9144316.1"/>
    <property type="molecule type" value="Genomic_DNA"/>
</dbReference>
<dbReference type="Proteomes" id="UP001642360">
    <property type="component" value="Unassembled WGS sequence"/>
</dbReference>
<comment type="subcellular location">
    <subcellularLocation>
        <location evidence="1">Nucleus</location>
    </subcellularLocation>
</comment>
<dbReference type="PANTHER" id="PTHR31251">
    <property type="entry name" value="SQUAMOSA PROMOTER-BINDING-LIKE PROTEIN 4"/>
    <property type="match status" value="1"/>
</dbReference>
<feature type="compositionally biased region" description="Polar residues" evidence="11">
    <location>
        <begin position="290"/>
        <end position="305"/>
    </location>
</feature>
<accession>A0ABC8RH71</accession>
<evidence type="ECO:0000256" key="9">
    <source>
        <dbReference type="ARBA" id="ARBA00056472"/>
    </source>
</evidence>
<name>A0ABC8RH71_9AQUA</name>
<keyword evidence="6" id="KW-0238">DNA-binding</keyword>
<dbReference type="PANTHER" id="PTHR31251:SF74">
    <property type="entry name" value="SQUAMOSA PROMOTER-BINDING-LIKE PROTEIN 2"/>
    <property type="match status" value="1"/>
</dbReference>
<organism evidence="13 14">
    <name type="scientific">Ilex paraguariensis</name>
    <name type="common">yerba mate</name>
    <dbReference type="NCBI Taxonomy" id="185542"/>
    <lineage>
        <taxon>Eukaryota</taxon>
        <taxon>Viridiplantae</taxon>
        <taxon>Streptophyta</taxon>
        <taxon>Embryophyta</taxon>
        <taxon>Tracheophyta</taxon>
        <taxon>Spermatophyta</taxon>
        <taxon>Magnoliopsida</taxon>
        <taxon>eudicotyledons</taxon>
        <taxon>Gunneridae</taxon>
        <taxon>Pentapetalae</taxon>
        <taxon>asterids</taxon>
        <taxon>campanulids</taxon>
        <taxon>Aquifoliales</taxon>
        <taxon>Aquifoliaceae</taxon>
        <taxon>Ilex</taxon>
    </lineage>
</organism>
<comment type="caution">
    <text evidence="13">The sequence shown here is derived from an EMBL/GenBank/DDBJ whole genome shotgun (WGS) entry which is preliminary data.</text>
</comment>
<feature type="compositionally biased region" description="Low complexity" evidence="11">
    <location>
        <begin position="67"/>
        <end position="80"/>
    </location>
</feature>
<keyword evidence="4" id="KW-0862">Zinc</keyword>
<feature type="region of interest" description="Disordered" evidence="11">
    <location>
        <begin position="51"/>
        <end position="85"/>
    </location>
</feature>
<keyword evidence="7" id="KW-0804">Transcription</keyword>
<comment type="function">
    <text evidence="9">Probable transcriptional factor. Binds to the promoter of the SQUAMOSA gene.</text>
</comment>
<dbReference type="Gene3D" id="4.10.1100.10">
    <property type="entry name" value="Transcription factor, SBP-box domain"/>
    <property type="match status" value="1"/>
</dbReference>
<gene>
    <name evidence="13" type="ORF">ILEXP_LOCUS12069</name>
</gene>
<dbReference type="FunFam" id="4.10.1100.10:FF:000001">
    <property type="entry name" value="Squamosa promoter-binding-like protein 14"/>
    <property type="match status" value="1"/>
</dbReference>
<feature type="compositionally biased region" description="Basic and acidic residues" evidence="11">
    <location>
        <begin position="239"/>
        <end position="249"/>
    </location>
</feature>
<protein>
    <recommendedName>
        <fullName evidence="12">SBP-type domain-containing protein</fullName>
    </recommendedName>
</protein>
<evidence type="ECO:0000256" key="3">
    <source>
        <dbReference type="ARBA" id="ARBA00022771"/>
    </source>
</evidence>
<evidence type="ECO:0000256" key="2">
    <source>
        <dbReference type="ARBA" id="ARBA00022723"/>
    </source>
</evidence>
<dbReference type="Pfam" id="PF03110">
    <property type="entry name" value="SBP"/>
    <property type="match status" value="1"/>
</dbReference>
<keyword evidence="8" id="KW-0539">Nucleus</keyword>
<dbReference type="GO" id="GO:0003677">
    <property type="term" value="F:DNA binding"/>
    <property type="evidence" value="ECO:0007669"/>
    <property type="project" value="UniProtKB-KW"/>
</dbReference>
<evidence type="ECO:0000256" key="11">
    <source>
        <dbReference type="SAM" id="MobiDB-lite"/>
    </source>
</evidence>
<evidence type="ECO:0000313" key="14">
    <source>
        <dbReference type="Proteomes" id="UP001642360"/>
    </source>
</evidence>
<dbReference type="InterPro" id="IPR044817">
    <property type="entry name" value="SBP-like"/>
</dbReference>
<evidence type="ECO:0000256" key="1">
    <source>
        <dbReference type="ARBA" id="ARBA00004123"/>
    </source>
</evidence>
<evidence type="ECO:0000313" key="13">
    <source>
        <dbReference type="EMBL" id="CAK9144316.1"/>
    </source>
</evidence>
<dbReference type="GO" id="GO:0008270">
    <property type="term" value="F:zinc ion binding"/>
    <property type="evidence" value="ECO:0007669"/>
    <property type="project" value="UniProtKB-KW"/>
</dbReference>
<feature type="domain" description="SBP-type" evidence="12">
    <location>
        <begin position="178"/>
        <end position="255"/>
    </location>
</feature>
<feature type="compositionally biased region" description="Gly residues" evidence="11">
    <location>
        <begin position="54"/>
        <end position="66"/>
    </location>
</feature>
<keyword evidence="3 10" id="KW-0863">Zinc-finger</keyword>
<dbReference type="GO" id="GO:0005634">
    <property type="term" value="C:nucleus"/>
    <property type="evidence" value="ECO:0007669"/>
    <property type="project" value="UniProtKB-SubCell"/>
</dbReference>
<keyword evidence="5" id="KW-0805">Transcription regulation</keyword>
<evidence type="ECO:0000256" key="8">
    <source>
        <dbReference type="ARBA" id="ARBA00023242"/>
    </source>
</evidence>
<feature type="region of interest" description="Disordered" evidence="11">
    <location>
        <begin position="239"/>
        <end position="266"/>
    </location>
</feature>
<dbReference type="AlphaFoldDB" id="A0ABC8RH71"/>
<dbReference type="InterPro" id="IPR004333">
    <property type="entry name" value="SBP_dom"/>
</dbReference>
<reference evidence="13 14" key="1">
    <citation type="submission" date="2024-02" db="EMBL/GenBank/DDBJ databases">
        <authorList>
            <person name="Vignale AGUSTIN F."/>
            <person name="Sosa J E."/>
            <person name="Modenutti C."/>
        </authorList>
    </citation>
    <scope>NUCLEOTIDE SEQUENCE [LARGE SCALE GENOMIC DNA]</scope>
</reference>
<feature type="region of interest" description="Disordered" evidence="11">
    <location>
        <begin position="284"/>
        <end position="305"/>
    </location>
</feature>
<dbReference type="PROSITE" id="PS51141">
    <property type="entry name" value="ZF_SBP"/>
    <property type="match status" value="1"/>
</dbReference>
<evidence type="ECO:0000256" key="5">
    <source>
        <dbReference type="ARBA" id="ARBA00023015"/>
    </source>
</evidence>
<evidence type="ECO:0000256" key="6">
    <source>
        <dbReference type="ARBA" id="ARBA00023125"/>
    </source>
</evidence>